<name>A0A8H6TDR0_MYCCL</name>
<evidence type="ECO:0000259" key="3">
    <source>
        <dbReference type="PROSITE" id="PS50013"/>
    </source>
</evidence>
<dbReference type="Gene3D" id="2.40.50.40">
    <property type="match status" value="1"/>
</dbReference>
<evidence type="ECO:0000313" key="5">
    <source>
        <dbReference type="Proteomes" id="UP000613580"/>
    </source>
</evidence>
<keyword evidence="1" id="KW-0175">Coiled coil</keyword>
<keyword evidence="5" id="KW-1185">Reference proteome</keyword>
<feature type="compositionally biased region" description="Polar residues" evidence="2">
    <location>
        <begin position="166"/>
        <end position="196"/>
    </location>
</feature>
<dbReference type="CDD" id="cd00024">
    <property type="entry name" value="CD_CSD"/>
    <property type="match status" value="1"/>
</dbReference>
<feature type="compositionally biased region" description="Basic and acidic residues" evidence="2">
    <location>
        <begin position="588"/>
        <end position="601"/>
    </location>
</feature>
<feature type="compositionally biased region" description="Low complexity" evidence="2">
    <location>
        <begin position="627"/>
        <end position="642"/>
    </location>
</feature>
<feature type="compositionally biased region" description="Basic residues" evidence="2">
    <location>
        <begin position="81"/>
        <end position="90"/>
    </location>
</feature>
<accession>A0A8H6TDR0</accession>
<gene>
    <name evidence="4" type="ORF">HMN09_00549700</name>
</gene>
<organism evidence="4 5">
    <name type="scientific">Mycena chlorophos</name>
    <name type="common">Agaric fungus</name>
    <name type="synonym">Agaricus chlorophos</name>
    <dbReference type="NCBI Taxonomy" id="658473"/>
    <lineage>
        <taxon>Eukaryota</taxon>
        <taxon>Fungi</taxon>
        <taxon>Dikarya</taxon>
        <taxon>Basidiomycota</taxon>
        <taxon>Agaricomycotina</taxon>
        <taxon>Agaricomycetes</taxon>
        <taxon>Agaricomycetidae</taxon>
        <taxon>Agaricales</taxon>
        <taxon>Marasmiineae</taxon>
        <taxon>Mycenaceae</taxon>
        <taxon>Mycena</taxon>
    </lineage>
</organism>
<feature type="compositionally biased region" description="Polar residues" evidence="2">
    <location>
        <begin position="541"/>
        <end position="552"/>
    </location>
</feature>
<feature type="compositionally biased region" description="Pro residues" evidence="2">
    <location>
        <begin position="667"/>
        <end position="682"/>
    </location>
</feature>
<sequence length="1016" mass="111837">MSSSSQPGDDFEARSSDEENLYAALAILGERGNRYLIKWAGTDEHGKPWKNSWTPKHDVTPDLVEAWKAQKKKPGQEKAAAKSKARKQKTRASTESSRASTARPPVAGPSTSVRSLRSNSAVKDDDDYESISSGRNKRRATRPIPVHSDSDEAPPSPKRAKVANGRASTAKSPSNQTTPKPTNGSRGPHRSSSNSPPILRARTTMPPPPKPQLGPKIKVAVRKPQVLRDESPPSSDEPPKGPHPHRSKPAPNPLPPRFHSRGFVEQSQALAPGGDEQLEQFNRDMAQMPFQSQDSDHENVAKRPLFLPGPSDEDEEDHYSPPPRRATSPPSPGARQNGSPTASEYLSPAPEPPRASTSRQTSAREDDFRVGDVPETQSTEGEDDPGPSGQKTPPRPGRATVKSKMKPRSPNSKSVATAAMPKALAPLPMYTHTQFKVRVDQAKSPTRSPDPFDDQHDSIETFSSPIKGKGKGKERQRDEDDEEDEALSRHVMERGMEMADAAASARRAEKAQYATRPNGVTLDQIAQLRQEEAQAQEDQSLTESDPHASQPTPGAAAVPKDILALREEEEESTQDIMLEFLNEEELAAGDKELELRNGGEDPRDEEIPASSEGERSYDMPEKIAFYAEQAEVLSQQQSQSQEVQEEDEDDSMGQLGYPGESPASKNPVPPAPNDAPPLPPPRLSRSRSNSPPAPESQPIIDLPPTASTQENSPAKGKAPVEDPEVRLEQAMQLLHQKSDEIRQLQKQLQDEQLTVITERARNAVLRDMINAESSAMVVDGGIGLDERLVAALAAKRQALADLAEAKTLQATLMSERDSARSSSADHAQRAQVFHEEYQRASAFGQEKAKEARELQSQLEITQKSLQNGVELVKETFAKREAVLTAEVVEWRNQARFLREQAVRTNDDDLRRRAAEHPELVAKVKTLNANIDDLRDQVDQLFLDLGAARDERDRANEEHEKLQREQTTVLAGDMLVYRCLWRSDETGPCTIFCPTKEALSEHAQMHAQLAGLVNSSQ</sequence>
<dbReference type="EMBL" id="JACAZE010000006">
    <property type="protein sequence ID" value="KAF7313915.1"/>
    <property type="molecule type" value="Genomic_DNA"/>
</dbReference>
<reference evidence="4" key="1">
    <citation type="submission" date="2020-05" db="EMBL/GenBank/DDBJ databases">
        <title>Mycena genomes resolve the evolution of fungal bioluminescence.</title>
        <authorList>
            <person name="Tsai I.J."/>
        </authorList>
    </citation>
    <scope>NUCLEOTIDE SEQUENCE</scope>
    <source>
        <strain evidence="4">110903Hualien_Pintung</strain>
    </source>
</reference>
<feature type="domain" description="Chromo" evidence="3">
    <location>
        <begin position="22"/>
        <end position="59"/>
    </location>
</feature>
<feature type="region of interest" description="Disordered" evidence="2">
    <location>
        <begin position="436"/>
        <end position="722"/>
    </location>
</feature>
<dbReference type="PROSITE" id="PS50013">
    <property type="entry name" value="CHROMO_2"/>
    <property type="match status" value="1"/>
</dbReference>
<feature type="compositionally biased region" description="Basic and acidic residues" evidence="2">
    <location>
        <begin position="612"/>
        <end position="621"/>
    </location>
</feature>
<dbReference type="AlphaFoldDB" id="A0A8H6TDR0"/>
<feature type="compositionally biased region" description="Basic and acidic residues" evidence="2">
    <location>
        <begin position="362"/>
        <end position="372"/>
    </location>
</feature>
<proteinExistence type="predicted"/>
<dbReference type="Proteomes" id="UP000613580">
    <property type="component" value="Unassembled WGS sequence"/>
</dbReference>
<evidence type="ECO:0000256" key="1">
    <source>
        <dbReference type="SAM" id="Coils"/>
    </source>
</evidence>
<dbReference type="InterPro" id="IPR000953">
    <property type="entry name" value="Chromo/chromo_shadow_dom"/>
</dbReference>
<feature type="compositionally biased region" description="Pro residues" evidence="2">
    <location>
        <begin position="320"/>
        <end position="332"/>
    </location>
</feature>
<feature type="coiled-coil region" evidence="1">
    <location>
        <begin position="727"/>
        <end position="754"/>
    </location>
</feature>
<comment type="caution">
    <text evidence="4">The sequence shown here is derived from an EMBL/GenBank/DDBJ whole genome shotgun (WGS) entry which is preliminary data.</text>
</comment>
<evidence type="ECO:0000313" key="4">
    <source>
        <dbReference type="EMBL" id="KAF7313915.1"/>
    </source>
</evidence>
<feature type="region of interest" description="Disordered" evidence="2">
    <location>
        <begin position="68"/>
        <end position="420"/>
    </location>
</feature>
<protein>
    <recommendedName>
        <fullName evidence="3">Chromo domain-containing protein</fullName>
    </recommendedName>
</protein>
<dbReference type="OrthoDB" id="3647690at2759"/>
<feature type="compositionally biased region" description="Low complexity" evidence="2">
    <location>
        <begin position="91"/>
        <end position="103"/>
    </location>
</feature>
<feature type="compositionally biased region" description="Polar residues" evidence="2">
    <location>
        <begin position="109"/>
        <end position="121"/>
    </location>
</feature>
<evidence type="ECO:0000256" key="2">
    <source>
        <dbReference type="SAM" id="MobiDB-lite"/>
    </source>
</evidence>
<feature type="coiled-coil region" evidence="1">
    <location>
        <begin position="916"/>
        <end position="964"/>
    </location>
</feature>
<feature type="compositionally biased region" description="Basic and acidic residues" evidence="2">
    <location>
        <begin position="486"/>
        <end position="497"/>
    </location>
</feature>